<evidence type="ECO:0008006" key="3">
    <source>
        <dbReference type="Google" id="ProtNLM"/>
    </source>
</evidence>
<organism evidence="1 2">
    <name type="scientific">Plantactinospora endophytica</name>
    <dbReference type="NCBI Taxonomy" id="673535"/>
    <lineage>
        <taxon>Bacteria</taxon>
        <taxon>Bacillati</taxon>
        <taxon>Actinomycetota</taxon>
        <taxon>Actinomycetes</taxon>
        <taxon>Micromonosporales</taxon>
        <taxon>Micromonosporaceae</taxon>
        <taxon>Plantactinospora</taxon>
    </lineage>
</organism>
<sequence length="283" mass="30014">MDGAAVVVRHSGAEPVAGFRVVPGAVDSAVLLHVPHAGWLDPPAVRRDLLLDDADLAAELALMTDAHTDLLATEAATAAGRVPWTFVNLLSRLVVDPERFPDAREVMRAVGMAAVYTRTSGGRRLRADDPVVEEELLRRWYRPYAEAVGDLVDARLAARGRVTILDVHSYPSRRLPYEIGGADRPAVCLGTDPAHTPDWLLAAGRAAFAGCGGTAVDTPFAGCYVPLRHYGRDRRVTALMVEIRRDGYLVEPGGPPTAGLAGLAGSLARLVDAVDAASEASTG</sequence>
<dbReference type="InterPro" id="IPR007709">
    <property type="entry name" value="N-FG_amidohydro"/>
</dbReference>
<dbReference type="SUPFAM" id="SSF53187">
    <property type="entry name" value="Zn-dependent exopeptidases"/>
    <property type="match status" value="1"/>
</dbReference>
<protein>
    <recommendedName>
        <fullName evidence="3">N-formylglutamate amidohydrolase</fullName>
    </recommendedName>
</protein>
<accession>A0ABQ4E1I3</accession>
<proteinExistence type="predicted"/>
<gene>
    <name evidence="1" type="ORF">Pen02_31380</name>
</gene>
<name>A0ABQ4E1I3_9ACTN</name>
<dbReference type="Pfam" id="PF05013">
    <property type="entry name" value="FGase"/>
    <property type="match status" value="1"/>
</dbReference>
<evidence type="ECO:0000313" key="1">
    <source>
        <dbReference type="EMBL" id="GIG88202.1"/>
    </source>
</evidence>
<keyword evidence="2" id="KW-1185">Reference proteome</keyword>
<dbReference type="Gene3D" id="3.40.630.40">
    <property type="entry name" value="Zn-dependent exopeptidases"/>
    <property type="match status" value="1"/>
</dbReference>
<evidence type="ECO:0000313" key="2">
    <source>
        <dbReference type="Proteomes" id="UP000646749"/>
    </source>
</evidence>
<dbReference type="Proteomes" id="UP000646749">
    <property type="component" value="Unassembled WGS sequence"/>
</dbReference>
<reference evidence="1 2" key="1">
    <citation type="submission" date="2021-01" db="EMBL/GenBank/DDBJ databases">
        <title>Whole genome shotgun sequence of Plantactinospora endophytica NBRC 110450.</title>
        <authorList>
            <person name="Komaki H."/>
            <person name="Tamura T."/>
        </authorList>
    </citation>
    <scope>NUCLEOTIDE SEQUENCE [LARGE SCALE GENOMIC DNA]</scope>
    <source>
        <strain evidence="1 2">NBRC 110450</strain>
    </source>
</reference>
<comment type="caution">
    <text evidence="1">The sequence shown here is derived from an EMBL/GenBank/DDBJ whole genome shotgun (WGS) entry which is preliminary data.</text>
</comment>
<dbReference type="EMBL" id="BONW01000013">
    <property type="protein sequence ID" value="GIG88202.1"/>
    <property type="molecule type" value="Genomic_DNA"/>
</dbReference>